<keyword evidence="4" id="KW-1185">Reference proteome</keyword>
<evidence type="ECO:0000256" key="1">
    <source>
        <dbReference type="SAM" id="MobiDB-lite"/>
    </source>
</evidence>
<feature type="compositionally biased region" description="Low complexity" evidence="1">
    <location>
        <begin position="203"/>
        <end position="215"/>
    </location>
</feature>
<feature type="compositionally biased region" description="Polar residues" evidence="1">
    <location>
        <begin position="178"/>
        <end position="187"/>
    </location>
</feature>
<feature type="region of interest" description="Disordered" evidence="1">
    <location>
        <begin position="1"/>
        <end position="24"/>
    </location>
</feature>
<reference evidence="3 4" key="1">
    <citation type="submission" date="2023-07" db="EMBL/GenBank/DDBJ databases">
        <title>Sorghum-associated microbial communities from plants grown in Nebraska, USA.</title>
        <authorList>
            <person name="Schachtman D."/>
        </authorList>
    </citation>
    <scope>NUCLEOTIDE SEQUENCE [LARGE SCALE GENOMIC DNA]</scope>
    <source>
        <strain evidence="3 4">DS994</strain>
    </source>
</reference>
<dbReference type="RefSeq" id="WP_307489412.1">
    <property type="nucleotide sequence ID" value="NZ_JAUSSY010000005.1"/>
</dbReference>
<feature type="compositionally biased region" description="Low complexity" evidence="1">
    <location>
        <begin position="267"/>
        <end position="279"/>
    </location>
</feature>
<keyword evidence="2" id="KW-0812">Transmembrane</keyword>
<keyword evidence="2" id="KW-0472">Membrane</keyword>
<gene>
    <name evidence="3" type="ORF">J2T22_001591</name>
</gene>
<feature type="compositionally biased region" description="Basic and acidic residues" evidence="1">
    <location>
        <begin position="1"/>
        <end position="12"/>
    </location>
</feature>
<protein>
    <submittedName>
        <fullName evidence="3">Uncharacterized protein</fullName>
    </submittedName>
</protein>
<feature type="compositionally biased region" description="Polar residues" evidence="1">
    <location>
        <begin position="97"/>
        <end position="114"/>
    </location>
</feature>
<dbReference type="EMBL" id="JAUSSY010000005">
    <property type="protein sequence ID" value="MDQ0118413.1"/>
    <property type="molecule type" value="Genomic_DNA"/>
</dbReference>
<dbReference type="Proteomes" id="UP001226389">
    <property type="component" value="Unassembled WGS sequence"/>
</dbReference>
<sequence length="279" mass="27218">MTKTDDHSEKPAENTVTPKRGLDLSPTQVIAGGAAAAVASVIGGQLGLGGTVVGAFILSVISAVAVPLFRASLEKSHQQIKRVVPRRSTDIAPFTPSKATDTSGTSRAGSSKVSASPLPGEASLKEGGTPFTPRKFRMAVGGTAAIFAIGVGSVVGVQAATGTSLSKGTADLQTGISQVASNGSNTPISPPTTKRPGGRDADTGATPTATAPAGDSVEADTPTPNATTKQTVPTGKATPQPSVIPSQAPPTAGPSSTAKATGGQAGPGLPAATAGPAAK</sequence>
<feature type="region of interest" description="Disordered" evidence="1">
    <location>
        <begin position="178"/>
        <end position="279"/>
    </location>
</feature>
<keyword evidence="2" id="KW-1133">Transmembrane helix</keyword>
<accession>A0ABT9UFK1</accession>
<organism evidence="3 4">
    <name type="scientific">Pseudarthrobacter defluvii</name>
    <dbReference type="NCBI Taxonomy" id="410837"/>
    <lineage>
        <taxon>Bacteria</taxon>
        <taxon>Bacillati</taxon>
        <taxon>Actinomycetota</taxon>
        <taxon>Actinomycetes</taxon>
        <taxon>Micrococcales</taxon>
        <taxon>Micrococcaceae</taxon>
        <taxon>Pseudarthrobacter</taxon>
    </lineage>
</organism>
<evidence type="ECO:0000313" key="3">
    <source>
        <dbReference type="EMBL" id="MDQ0118413.1"/>
    </source>
</evidence>
<feature type="transmembrane region" description="Helical" evidence="2">
    <location>
        <begin position="52"/>
        <end position="73"/>
    </location>
</feature>
<name>A0ABT9UFK1_9MICC</name>
<proteinExistence type="predicted"/>
<evidence type="ECO:0000256" key="2">
    <source>
        <dbReference type="SAM" id="Phobius"/>
    </source>
</evidence>
<feature type="transmembrane region" description="Helical" evidence="2">
    <location>
        <begin position="29"/>
        <end position="46"/>
    </location>
</feature>
<evidence type="ECO:0000313" key="4">
    <source>
        <dbReference type="Proteomes" id="UP001226389"/>
    </source>
</evidence>
<feature type="region of interest" description="Disordered" evidence="1">
    <location>
        <begin position="82"/>
        <end position="131"/>
    </location>
</feature>
<comment type="caution">
    <text evidence="3">The sequence shown here is derived from an EMBL/GenBank/DDBJ whole genome shotgun (WGS) entry which is preliminary data.</text>
</comment>
<feature type="compositionally biased region" description="Polar residues" evidence="1">
    <location>
        <begin position="222"/>
        <end position="245"/>
    </location>
</feature>